<dbReference type="GO" id="GO:0016020">
    <property type="term" value="C:membrane"/>
    <property type="evidence" value="ECO:0007669"/>
    <property type="project" value="UniProtKB-SubCell"/>
</dbReference>
<dbReference type="InterPro" id="IPR037185">
    <property type="entry name" value="EmrE-like"/>
</dbReference>
<keyword evidence="2" id="KW-0813">Transport</keyword>
<accession>A0ABD3QWK6</accession>
<protein>
    <submittedName>
        <fullName evidence="8">Uncharacterized protein</fullName>
    </submittedName>
</protein>
<sequence length="245" mass="26745">MALGACVTGRKHTALQYTAALVMGMGLAVLTAADVFTNTQNNKLKLVGNLNIGVGGEMNDTVNSLANGVVGPLLGPTLLTISTFFDSVVPNLQEQLLQTAKVKTSEMIFVSNAVMCFVLVIYTTYSREMMEAWNYCIHHRDASVVLLLQGVCAYLGLQCYLAMIRDHGGVMAVLLANGRKIATIVLSFMLFAKPFNSRHFVGLVLVFVGVYLGYISKKGDKTTKSKRKAKSKKPKDDNRPHEHKV</sequence>
<feature type="transmembrane region" description="Helical" evidence="7">
    <location>
        <begin position="17"/>
        <end position="36"/>
    </location>
</feature>
<evidence type="ECO:0000256" key="5">
    <source>
        <dbReference type="ARBA" id="ARBA00023136"/>
    </source>
</evidence>
<dbReference type="InterPro" id="IPR013657">
    <property type="entry name" value="SCL35B1-4/HUT1"/>
</dbReference>
<keyword evidence="3 7" id="KW-0812">Transmembrane</keyword>
<feature type="compositionally biased region" description="Basic and acidic residues" evidence="6">
    <location>
        <begin position="234"/>
        <end position="245"/>
    </location>
</feature>
<dbReference type="EMBL" id="JABMIG020000006">
    <property type="protein sequence ID" value="KAL3804672.1"/>
    <property type="molecule type" value="Genomic_DNA"/>
</dbReference>
<evidence type="ECO:0000256" key="1">
    <source>
        <dbReference type="ARBA" id="ARBA00004141"/>
    </source>
</evidence>
<dbReference type="PANTHER" id="PTHR10778:SF8">
    <property type="entry name" value="ADENOSINE 3'-PHOSPHO 5'-PHOSPHOSULFATE TRANSPORTER 2"/>
    <property type="match status" value="1"/>
</dbReference>
<keyword evidence="9" id="KW-1185">Reference proteome</keyword>
<reference evidence="8 9" key="1">
    <citation type="journal article" date="2020" name="G3 (Bethesda)">
        <title>Improved Reference Genome for Cyclotella cryptica CCMP332, a Model for Cell Wall Morphogenesis, Salinity Adaptation, and Lipid Production in Diatoms (Bacillariophyta).</title>
        <authorList>
            <person name="Roberts W.R."/>
            <person name="Downey K.M."/>
            <person name="Ruck E.C."/>
            <person name="Traller J.C."/>
            <person name="Alverson A.J."/>
        </authorList>
    </citation>
    <scope>NUCLEOTIDE SEQUENCE [LARGE SCALE GENOMIC DNA]</scope>
    <source>
        <strain evidence="8 9">CCMP332</strain>
    </source>
</reference>
<feature type="compositionally biased region" description="Basic residues" evidence="6">
    <location>
        <begin position="224"/>
        <end position="233"/>
    </location>
</feature>
<dbReference type="Pfam" id="PF08449">
    <property type="entry name" value="UAA"/>
    <property type="match status" value="1"/>
</dbReference>
<dbReference type="SUPFAM" id="SSF103481">
    <property type="entry name" value="Multidrug resistance efflux transporter EmrE"/>
    <property type="match status" value="1"/>
</dbReference>
<evidence type="ECO:0000256" key="6">
    <source>
        <dbReference type="SAM" id="MobiDB-lite"/>
    </source>
</evidence>
<feature type="transmembrane region" description="Helical" evidence="7">
    <location>
        <begin position="145"/>
        <end position="163"/>
    </location>
</feature>
<keyword evidence="4 7" id="KW-1133">Transmembrane helix</keyword>
<evidence type="ECO:0000256" key="4">
    <source>
        <dbReference type="ARBA" id="ARBA00022989"/>
    </source>
</evidence>
<gene>
    <name evidence="8" type="ORF">HJC23_008487</name>
</gene>
<keyword evidence="5 7" id="KW-0472">Membrane</keyword>
<name>A0ABD3QWK6_9STRA</name>
<proteinExistence type="predicted"/>
<comment type="subcellular location">
    <subcellularLocation>
        <location evidence="1">Membrane</location>
        <topology evidence="1">Multi-pass membrane protein</topology>
    </subcellularLocation>
</comment>
<dbReference type="PANTHER" id="PTHR10778">
    <property type="entry name" value="SOLUTE CARRIER FAMILY 35 MEMBER B"/>
    <property type="match status" value="1"/>
</dbReference>
<feature type="transmembrane region" description="Helical" evidence="7">
    <location>
        <begin position="198"/>
        <end position="216"/>
    </location>
</feature>
<evidence type="ECO:0000313" key="9">
    <source>
        <dbReference type="Proteomes" id="UP001516023"/>
    </source>
</evidence>
<evidence type="ECO:0000256" key="2">
    <source>
        <dbReference type="ARBA" id="ARBA00022448"/>
    </source>
</evidence>
<evidence type="ECO:0000256" key="7">
    <source>
        <dbReference type="SAM" id="Phobius"/>
    </source>
</evidence>
<evidence type="ECO:0000256" key="3">
    <source>
        <dbReference type="ARBA" id="ARBA00022692"/>
    </source>
</evidence>
<dbReference type="Proteomes" id="UP001516023">
    <property type="component" value="Unassembled WGS sequence"/>
</dbReference>
<dbReference type="AlphaFoldDB" id="A0ABD3QWK6"/>
<organism evidence="8 9">
    <name type="scientific">Cyclotella cryptica</name>
    <dbReference type="NCBI Taxonomy" id="29204"/>
    <lineage>
        <taxon>Eukaryota</taxon>
        <taxon>Sar</taxon>
        <taxon>Stramenopiles</taxon>
        <taxon>Ochrophyta</taxon>
        <taxon>Bacillariophyta</taxon>
        <taxon>Coscinodiscophyceae</taxon>
        <taxon>Thalassiosirophycidae</taxon>
        <taxon>Stephanodiscales</taxon>
        <taxon>Stephanodiscaceae</taxon>
        <taxon>Cyclotella</taxon>
    </lineage>
</organism>
<comment type="caution">
    <text evidence="8">The sequence shown here is derived from an EMBL/GenBank/DDBJ whole genome shotgun (WGS) entry which is preliminary data.</text>
</comment>
<feature type="region of interest" description="Disordered" evidence="6">
    <location>
        <begin position="219"/>
        <end position="245"/>
    </location>
</feature>
<evidence type="ECO:0000313" key="8">
    <source>
        <dbReference type="EMBL" id="KAL3804672.1"/>
    </source>
</evidence>
<feature type="transmembrane region" description="Helical" evidence="7">
    <location>
        <begin position="107"/>
        <end position="125"/>
    </location>
</feature>